<dbReference type="PRINTS" id="PR01874">
    <property type="entry name" value="DNAREPAIRADA"/>
</dbReference>
<dbReference type="EC" id="2.7.11.1" evidence="2"/>
<dbReference type="InterPro" id="IPR014774">
    <property type="entry name" value="KaiC-like_dom"/>
</dbReference>
<dbReference type="GO" id="GO:0004674">
    <property type="term" value="F:protein serine/threonine kinase activity"/>
    <property type="evidence" value="ECO:0007669"/>
    <property type="project" value="UniProtKB-EC"/>
</dbReference>
<dbReference type="EMBL" id="CAADFC020000016">
    <property type="protein sequence ID" value="VIO72739.1"/>
    <property type="molecule type" value="Genomic_DNA"/>
</dbReference>
<proteinExistence type="predicted"/>
<reference evidence="2" key="1">
    <citation type="submission" date="2019-02" db="EMBL/GenBank/DDBJ databases">
        <authorList>
            <person name="Pothier F.J."/>
        </authorList>
    </citation>
    <scope>NUCLEOTIDE SEQUENCE</scope>
    <source>
        <strain evidence="2">CI-1B</strain>
    </source>
</reference>
<evidence type="ECO:0000313" key="2">
    <source>
        <dbReference type="EMBL" id="VIO72739.1"/>
    </source>
</evidence>
<keyword evidence="2" id="KW-0418">Kinase</keyword>
<gene>
    <name evidence="2" type="primary">kaiC_2</name>
    <name evidence="2" type="ORF">CI1B_43860</name>
</gene>
<dbReference type="Pfam" id="PF06745">
    <property type="entry name" value="ATPase"/>
    <property type="match status" value="1"/>
</dbReference>
<evidence type="ECO:0000313" key="3">
    <source>
        <dbReference type="Proteomes" id="UP000328092"/>
    </source>
</evidence>
<comment type="caution">
    <text evidence="2">The sequence shown here is derived from an EMBL/GenBank/DDBJ whole genome shotgun (WGS) entry which is preliminary data.</text>
</comment>
<dbReference type="SUPFAM" id="SSF52540">
    <property type="entry name" value="P-loop containing nucleoside triphosphate hydrolases"/>
    <property type="match status" value="1"/>
</dbReference>
<dbReference type="Gene3D" id="3.40.50.300">
    <property type="entry name" value="P-loop containing nucleotide triphosphate hydrolases"/>
    <property type="match status" value="1"/>
</dbReference>
<evidence type="ECO:0000259" key="1">
    <source>
        <dbReference type="Pfam" id="PF06745"/>
    </source>
</evidence>
<dbReference type="PANTHER" id="PTHR42926">
    <property type="match status" value="1"/>
</dbReference>
<feature type="domain" description="KaiC-like" evidence="1">
    <location>
        <begin position="13"/>
        <end position="89"/>
    </location>
</feature>
<dbReference type="InterPro" id="IPR051347">
    <property type="entry name" value="Circadian_clock_KaiC-rel"/>
</dbReference>
<dbReference type="Proteomes" id="UP000328092">
    <property type="component" value="Unassembled WGS sequence"/>
</dbReference>
<organism evidence="2 3">
    <name type="scientific">Bradyrhizobium ivorense</name>
    <dbReference type="NCBI Taxonomy" id="2511166"/>
    <lineage>
        <taxon>Bacteria</taxon>
        <taxon>Pseudomonadati</taxon>
        <taxon>Pseudomonadota</taxon>
        <taxon>Alphaproteobacteria</taxon>
        <taxon>Hyphomicrobiales</taxon>
        <taxon>Nitrobacteraceae</taxon>
        <taxon>Bradyrhizobium</taxon>
    </lineage>
</organism>
<dbReference type="AlphaFoldDB" id="A0A508TD82"/>
<dbReference type="InterPro" id="IPR027417">
    <property type="entry name" value="P-loop_NTPase"/>
</dbReference>
<keyword evidence="2" id="KW-0808">Transferase</keyword>
<keyword evidence="3" id="KW-1185">Reference proteome</keyword>
<sequence>MNIPEGSTKTQAISTGIAGFDGILDGGYASHRVHLIEGQPGTGKTTLALQFLLDGISKRERCLYITLSESKDELRQVAETHGWNLDGIEIFELVPAELSLDPKQQQTVVYASGPGARRNDENDLR</sequence>
<dbReference type="PANTHER" id="PTHR42926:SF1">
    <property type="entry name" value="CIRCADIAN CLOCK OSCILLATOR PROTEIN KAIC 1"/>
    <property type="match status" value="1"/>
</dbReference>
<protein>
    <submittedName>
        <fullName evidence="2">Circadian clock protein kinase KaiC</fullName>
        <ecNumber evidence="2">2.7.11.1</ecNumber>
    </submittedName>
</protein>
<name>A0A508TD82_9BRAD</name>
<accession>A0A508TD82</accession>